<name>A0A8H7CQK1_9AGAR</name>
<protein>
    <recommendedName>
        <fullName evidence="3">F-box domain-containing protein</fullName>
    </recommendedName>
</protein>
<keyword evidence="2" id="KW-1185">Reference proteome</keyword>
<proteinExistence type="predicted"/>
<gene>
    <name evidence="1" type="ORF">MSAN_01883500</name>
</gene>
<comment type="caution">
    <text evidence="1">The sequence shown here is derived from an EMBL/GenBank/DDBJ whole genome shotgun (WGS) entry which is preliminary data.</text>
</comment>
<dbReference type="OrthoDB" id="3000305at2759"/>
<accession>A0A8H7CQK1</accession>
<evidence type="ECO:0000313" key="1">
    <source>
        <dbReference type="EMBL" id="KAF7346554.1"/>
    </source>
</evidence>
<reference evidence="1" key="1">
    <citation type="submission" date="2020-05" db="EMBL/GenBank/DDBJ databases">
        <title>Mycena genomes resolve the evolution of fungal bioluminescence.</title>
        <authorList>
            <person name="Tsai I.J."/>
        </authorList>
    </citation>
    <scope>NUCLEOTIDE SEQUENCE</scope>
    <source>
        <strain evidence="1">160909Yilan</strain>
    </source>
</reference>
<evidence type="ECO:0008006" key="3">
    <source>
        <dbReference type="Google" id="ProtNLM"/>
    </source>
</evidence>
<sequence length="501" mass="56041">MVNSTDSPFSHHFNTNYAPSNEEIQIIQKDLVSRAQELAQIDARISELSAQRDKIQAYIDSHKALVSHPRRLPPDIVREIFVACLPTTRNAVMSAQEAPLLLCRICSAWRTIALSSPRLWASIHVPFDYVLRNEARMPAVAQWLQRSGACPLSLSVVFEDLQWADGSSSGSALLASLADFSARWWHVEFMELSPARTRELARIRPPALESLKLTGHVGGSLLAALELVKVSTLRAVALHSRSAEHLDDIVLAMPLLWDQLTHLTFQCNGDHRGFLFENVLVVLERCTRLISFQVTLRSSIDSSSESMSLPSLEILILEGTMQTRSLSHLVERVSMPQLRQFRFPTLGGHRRFSLADLGTRSPLIAYLDNISLSSFSDQSLLEALRSLPSLRKLVVLDGDSRTTQLLTLLTPKPNVNAILCPTLQELVIIYCSSLEETTLDAFIRGRIELGFRRLEFKNSMDSDMLSKDQIQSILSQGLDISIVQDNTWTEPTTPWLGLPDS</sequence>
<dbReference type="SUPFAM" id="SSF52047">
    <property type="entry name" value="RNI-like"/>
    <property type="match status" value="1"/>
</dbReference>
<dbReference type="EMBL" id="JACAZH010000019">
    <property type="protein sequence ID" value="KAF7346554.1"/>
    <property type="molecule type" value="Genomic_DNA"/>
</dbReference>
<dbReference type="AlphaFoldDB" id="A0A8H7CQK1"/>
<dbReference type="Proteomes" id="UP000623467">
    <property type="component" value="Unassembled WGS sequence"/>
</dbReference>
<dbReference type="InterPro" id="IPR032675">
    <property type="entry name" value="LRR_dom_sf"/>
</dbReference>
<dbReference type="Gene3D" id="3.80.10.10">
    <property type="entry name" value="Ribonuclease Inhibitor"/>
    <property type="match status" value="1"/>
</dbReference>
<evidence type="ECO:0000313" key="2">
    <source>
        <dbReference type="Proteomes" id="UP000623467"/>
    </source>
</evidence>
<organism evidence="1 2">
    <name type="scientific">Mycena sanguinolenta</name>
    <dbReference type="NCBI Taxonomy" id="230812"/>
    <lineage>
        <taxon>Eukaryota</taxon>
        <taxon>Fungi</taxon>
        <taxon>Dikarya</taxon>
        <taxon>Basidiomycota</taxon>
        <taxon>Agaricomycotina</taxon>
        <taxon>Agaricomycetes</taxon>
        <taxon>Agaricomycetidae</taxon>
        <taxon>Agaricales</taxon>
        <taxon>Marasmiineae</taxon>
        <taxon>Mycenaceae</taxon>
        <taxon>Mycena</taxon>
    </lineage>
</organism>